<dbReference type="PANTHER" id="PTHR44688">
    <property type="entry name" value="DNA-BINDING TRANSCRIPTIONAL ACTIVATOR DEVR_DOSR"/>
    <property type="match status" value="1"/>
</dbReference>
<keyword evidence="6" id="KW-1185">Reference proteome</keyword>
<dbReference type="CDD" id="cd06170">
    <property type="entry name" value="LuxR_C_like"/>
    <property type="match status" value="1"/>
</dbReference>
<keyword evidence="3" id="KW-0804">Transcription</keyword>
<feature type="domain" description="HTH luxR-type" evidence="4">
    <location>
        <begin position="727"/>
        <end position="792"/>
    </location>
</feature>
<dbReference type="RefSeq" id="WP_184660960.1">
    <property type="nucleotide sequence ID" value="NZ_JACHFQ010000008.1"/>
</dbReference>
<accession>A0A7W8GB80</accession>
<evidence type="ECO:0000313" key="5">
    <source>
        <dbReference type="EMBL" id="MBB5227076.1"/>
    </source>
</evidence>
<evidence type="ECO:0000256" key="1">
    <source>
        <dbReference type="ARBA" id="ARBA00023015"/>
    </source>
</evidence>
<protein>
    <submittedName>
        <fullName evidence="5">LuxR family maltose regulon positive regulatory protein</fullName>
    </submittedName>
</protein>
<dbReference type="GO" id="GO:0006355">
    <property type="term" value="P:regulation of DNA-templated transcription"/>
    <property type="evidence" value="ECO:0007669"/>
    <property type="project" value="InterPro"/>
</dbReference>
<gene>
    <name evidence="5" type="ORF">HNP76_002472</name>
</gene>
<dbReference type="PANTHER" id="PTHR44688:SF16">
    <property type="entry name" value="DNA-BINDING TRANSCRIPTIONAL ACTIVATOR DEVR_DOSR"/>
    <property type="match status" value="1"/>
</dbReference>
<name>A0A7W8GB80_9SPIR</name>
<dbReference type="InterPro" id="IPR000792">
    <property type="entry name" value="Tscrpt_reg_LuxR_C"/>
</dbReference>
<dbReference type="Gene3D" id="1.10.10.10">
    <property type="entry name" value="Winged helix-like DNA-binding domain superfamily/Winged helix DNA-binding domain"/>
    <property type="match status" value="1"/>
</dbReference>
<dbReference type="Gene3D" id="1.25.40.10">
    <property type="entry name" value="Tetratricopeptide repeat domain"/>
    <property type="match status" value="1"/>
</dbReference>
<sequence>MKREKSDYIVPQAALNRLFNARRSLQPVYIYGMASYGKTECVRQFFSGKTYCYYSPISNDSEHLSDFESHINPHRKMPLPVVFDDLQFVNDEECRNRVLEIAERADVWPIFIARPPLLGWLVPYYTQNNFVVIDENDLALTIDQIREFFFSKNILISNENVEKLQEFIVGNPYALKVAATRLQNNPDAKTLIPHLREVFAKYMMTSVTKVWPADFLDFFVHLSVVDSFTVELAEYITENAYASAYIEKARSIANFIYKKNDEYLIRPIPLEGFRYQARIQLEPEKIREASQKAAEWYEKHEEFEKAMLLYSKNHCYSKIKEILIKNSSQNPSNGQYLGLSRYYFELSTAEIEENVVLMSGMSMICSMLFKTTLSEYWYDKLKEKVSQLSGEEKTEAKRRVAYLDIALPHRGSTTVLESIKSFGLLLTTKGLKLPEFSVTSNLPSAMNGGKDFCDWTLKDRAIAKKYGSLIALALGKNGKPIVNLALAESFWEKAGDNAEVLALLSRGQLEAELNDNLEMGFVAAGLFIRFYLMTGQLDTALLQYNAFERKCRDFKSTKFFPNLLALQCRIDLYRDDSIAVDIWLKNSAPDENKEIFALLRFQYMTKIRCYIAKGRLNEAFSLKEKMKWYAENYHRTYISIECDVLGAIINYRMDSDWKETLKNAIFAAEKYQFVRIISDEGAAIQPLLFKIKDELENIPEFNRNWFSKVIRECQKLSRMYPKYCAPPVMAPSNFSETARQILRLQSEGLSADEISKNLDIKLETVRYHIKQNYKKLGVNSKSRAIIVAKELYLL</sequence>
<comment type="caution">
    <text evidence="5">The sequence shown here is derived from an EMBL/GenBank/DDBJ whole genome shotgun (WGS) entry which is preliminary data.</text>
</comment>
<evidence type="ECO:0000313" key="6">
    <source>
        <dbReference type="Proteomes" id="UP000518887"/>
    </source>
</evidence>
<dbReference type="SMART" id="SM00421">
    <property type="entry name" value="HTH_LUXR"/>
    <property type="match status" value="1"/>
</dbReference>
<dbReference type="Proteomes" id="UP000518887">
    <property type="component" value="Unassembled WGS sequence"/>
</dbReference>
<dbReference type="InterPro" id="IPR016032">
    <property type="entry name" value="Sig_transdc_resp-reg_C-effctor"/>
</dbReference>
<dbReference type="EMBL" id="JACHFQ010000008">
    <property type="protein sequence ID" value="MBB5227076.1"/>
    <property type="molecule type" value="Genomic_DNA"/>
</dbReference>
<dbReference type="AlphaFoldDB" id="A0A7W8GB80"/>
<dbReference type="InterPro" id="IPR036388">
    <property type="entry name" value="WH-like_DNA-bd_sf"/>
</dbReference>
<dbReference type="PROSITE" id="PS50043">
    <property type="entry name" value="HTH_LUXR_2"/>
    <property type="match status" value="1"/>
</dbReference>
<organism evidence="5 6">
    <name type="scientific">Treponema ruminis</name>
    <dbReference type="NCBI Taxonomy" id="744515"/>
    <lineage>
        <taxon>Bacteria</taxon>
        <taxon>Pseudomonadati</taxon>
        <taxon>Spirochaetota</taxon>
        <taxon>Spirochaetia</taxon>
        <taxon>Spirochaetales</taxon>
        <taxon>Treponemataceae</taxon>
        <taxon>Treponema</taxon>
    </lineage>
</organism>
<proteinExistence type="predicted"/>
<dbReference type="SUPFAM" id="SSF46894">
    <property type="entry name" value="C-terminal effector domain of the bipartite response regulators"/>
    <property type="match status" value="1"/>
</dbReference>
<dbReference type="GO" id="GO:0003677">
    <property type="term" value="F:DNA binding"/>
    <property type="evidence" value="ECO:0007669"/>
    <property type="project" value="UniProtKB-KW"/>
</dbReference>
<dbReference type="InterPro" id="IPR011990">
    <property type="entry name" value="TPR-like_helical_dom_sf"/>
</dbReference>
<evidence type="ECO:0000256" key="3">
    <source>
        <dbReference type="ARBA" id="ARBA00023163"/>
    </source>
</evidence>
<keyword evidence="1" id="KW-0805">Transcription regulation</keyword>
<keyword evidence="2" id="KW-0238">DNA-binding</keyword>
<reference evidence="5 6" key="1">
    <citation type="submission" date="2020-08" db="EMBL/GenBank/DDBJ databases">
        <title>Genomic Encyclopedia of Type Strains, Phase IV (KMG-IV): sequencing the most valuable type-strain genomes for metagenomic binning, comparative biology and taxonomic classification.</title>
        <authorList>
            <person name="Goeker M."/>
        </authorList>
    </citation>
    <scope>NUCLEOTIDE SEQUENCE [LARGE SCALE GENOMIC DNA]</scope>
    <source>
        <strain evidence="5 6">DSM 103462</strain>
    </source>
</reference>
<evidence type="ECO:0000256" key="2">
    <source>
        <dbReference type="ARBA" id="ARBA00023125"/>
    </source>
</evidence>
<evidence type="ECO:0000259" key="4">
    <source>
        <dbReference type="PROSITE" id="PS50043"/>
    </source>
</evidence>
<dbReference type="Pfam" id="PF00196">
    <property type="entry name" value="GerE"/>
    <property type="match status" value="1"/>
</dbReference>